<dbReference type="InterPro" id="IPR016032">
    <property type="entry name" value="Sig_transdc_resp-reg_C-effctor"/>
</dbReference>
<sequence length="868" mass="94019">MGEPWQFVGRHAERDSVLKSVTASTPRGVVLSGAAGVGKSRLLREVLTKLDRTRFPYLAAAATAATANLPLGAFAEILPPTPPMGANPTLLLRWALDAIRAHGGELPTILVVDDIHLLDPLGATVVLYACRSGAATLIATHRSETPVPDAISTLWKDDLVERTEVKALDEQQTTELLGKVLQAPVQQASATRLWQITEGNALLLREVLTSLEGTPELTLEHGSWTWSGKLPTDPALNQLVDERIGRLEDPVRKVLELVALGEPIGLNLIQRECGEGPVAQAEDSLLIRVVEDGKRQNVRLTHPIYGEVLRHSISVTRAHKRRAQLAELIESTGARRRQDLLRVAVLRLDSRTATDPSQLLRAAGLAFADLDTRLAARLAEAANNAGAGFPAQELFATAVGLNGDPQKALELLDEAAREHTSDWEVARIAVARSVQQMTAIDDSDPLAVLDDAIGRVTDPTTRAWIRAHIAPERMFYAFYEDLDKLLADINADPYSSEAAKQFAVTLQLAMRAWRGEPMAALRAIVPMERSSLSLIPEMPYLSNSIHYTLGQASLLAGDVIHIQGAPDQPEFFPVLEGQQVLNRAQALRMLGSTRQAQRLAQGALGHLHTGGRIFLPAVYAELAQCAAVNGDGAAEDYLVEAERTLTRARQNHLPWVGLARIQVDASAGRMEAARAAADDLIGILRRNGFSALEVLAHHTLTRAGLADAETGDRMAELASKVEGPLAQAAARHTHALLTGDVTELKSIVEEYGRLRLTLFATEAAAQAYQIKPSDAIAFRLADLLGQIEGVQTPALNLGMTALTERELEIADMAATGMSSRAIADQLVVSHRTPDNHLFKVYAKLGIAGRTELPARLRLYKALHTQRPS</sequence>
<dbReference type="Gene3D" id="3.40.50.300">
    <property type="entry name" value="P-loop containing nucleotide triphosphate hydrolases"/>
    <property type="match status" value="1"/>
</dbReference>
<dbReference type="PRINTS" id="PR00038">
    <property type="entry name" value="HTHLUXR"/>
</dbReference>
<proteinExistence type="predicted"/>
<protein>
    <submittedName>
        <fullName evidence="5">AAA family ATPase</fullName>
    </submittedName>
</protein>
<dbReference type="CDD" id="cd06170">
    <property type="entry name" value="LuxR_C_like"/>
    <property type="match status" value="1"/>
</dbReference>
<dbReference type="SUPFAM" id="SSF52540">
    <property type="entry name" value="P-loop containing nucleoside triphosphate hydrolases"/>
    <property type="match status" value="1"/>
</dbReference>
<dbReference type="PANTHER" id="PTHR44688">
    <property type="entry name" value="DNA-BINDING TRANSCRIPTIONAL ACTIVATOR DEVR_DOSR"/>
    <property type="match status" value="1"/>
</dbReference>
<feature type="domain" description="HTH luxR-type" evidence="4">
    <location>
        <begin position="795"/>
        <end position="860"/>
    </location>
</feature>
<organism evidence="5 6">
    <name type="scientific">Hamadaea flava</name>
    <dbReference type="NCBI Taxonomy" id="1742688"/>
    <lineage>
        <taxon>Bacteria</taxon>
        <taxon>Bacillati</taxon>
        <taxon>Actinomycetota</taxon>
        <taxon>Actinomycetes</taxon>
        <taxon>Micromonosporales</taxon>
        <taxon>Micromonosporaceae</taxon>
        <taxon>Hamadaea</taxon>
    </lineage>
</organism>
<evidence type="ECO:0000313" key="6">
    <source>
        <dbReference type="Proteomes" id="UP001595816"/>
    </source>
</evidence>
<reference evidence="6" key="1">
    <citation type="journal article" date="2019" name="Int. J. Syst. Evol. Microbiol.">
        <title>The Global Catalogue of Microorganisms (GCM) 10K type strain sequencing project: providing services to taxonomists for standard genome sequencing and annotation.</title>
        <authorList>
            <consortium name="The Broad Institute Genomics Platform"/>
            <consortium name="The Broad Institute Genome Sequencing Center for Infectious Disease"/>
            <person name="Wu L."/>
            <person name="Ma J."/>
        </authorList>
    </citation>
    <scope>NUCLEOTIDE SEQUENCE [LARGE SCALE GENOMIC DNA]</scope>
    <source>
        <strain evidence="6">CGMCC 4.7289</strain>
    </source>
</reference>
<dbReference type="InterPro" id="IPR027417">
    <property type="entry name" value="P-loop_NTPase"/>
</dbReference>
<dbReference type="EMBL" id="JBHSAY010000006">
    <property type="protein sequence ID" value="MFC4131288.1"/>
    <property type="molecule type" value="Genomic_DNA"/>
</dbReference>
<name>A0ABV8LLC7_9ACTN</name>
<accession>A0ABV8LLC7</accession>
<dbReference type="InterPro" id="IPR036388">
    <property type="entry name" value="WH-like_DNA-bd_sf"/>
</dbReference>
<keyword evidence="3" id="KW-0804">Transcription</keyword>
<dbReference type="Gene3D" id="1.10.10.10">
    <property type="entry name" value="Winged helix-like DNA-binding domain superfamily/Winged helix DNA-binding domain"/>
    <property type="match status" value="1"/>
</dbReference>
<keyword evidence="1" id="KW-0805">Transcription regulation</keyword>
<dbReference type="SMART" id="SM00421">
    <property type="entry name" value="HTH_LUXR"/>
    <property type="match status" value="1"/>
</dbReference>
<dbReference type="InterPro" id="IPR000792">
    <property type="entry name" value="Tscrpt_reg_LuxR_C"/>
</dbReference>
<evidence type="ECO:0000256" key="3">
    <source>
        <dbReference type="ARBA" id="ARBA00023163"/>
    </source>
</evidence>
<dbReference type="Pfam" id="PF13191">
    <property type="entry name" value="AAA_16"/>
    <property type="match status" value="1"/>
</dbReference>
<dbReference type="SUPFAM" id="SSF46894">
    <property type="entry name" value="C-terminal effector domain of the bipartite response regulators"/>
    <property type="match status" value="1"/>
</dbReference>
<keyword evidence="6" id="KW-1185">Reference proteome</keyword>
<dbReference type="InterPro" id="IPR041664">
    <property type="entry name" value="AAA_16"/>
</dbReference>
<dbReference type="PROSITE" id="PS50043">
    <property type="entry name" value="HTH_LUXR_2"/>
    <property type="match status" value="1"/>
</dbReference>
<evidence type="ECO:0000256" key="2">
    <source>
        <dbReference type="ARBA" id="ARBA00023125"/>
    </source>
</evidence>
<comment type="caution">
    <text evidence="5">The sequence shown here is derived from an EMBL/GenBank/DDBJ whole genome shotgun (WGS) entry which is preliminary data.</text>
</comment>
<dbReference type="Proteomes" id="UP001595816">
    <property type="component" value="Unassembled WGS sequence"/>
</dbReference>
<gene>
    <name evidence="5" type="ORF">ACFOZ4_11805</name>
</gene>
<dbReference type="Pfam" id="PF00196">
    <property type="entry name" value="GerE"/>
    <property type="match status" value="1"/>
</dbReference>
<dbReference type="RefSeq" id="WP_253754682.1">
    <property type="nucleotide sequence ID" value="NZ_JAMZDZ010000001.1"/>
</dbReference>
<evidence type="ECO:0000256" key="1">
    <source>
        <dbReference type="ARBA" id="ARBA00023015"/>
    </source>
</evidence>
<evidence type="ECO:0000313" key="5">
    <source>
        <dbReference type="EMBL" id="MFC4131288.1"/>
    </source>
</evidence>
<keyword evidence="2" id="KW-0238">DNA-binding</keyword>
<dbReference type="PANTHER" id="PTHR44688:SF16">
    <property type="entry name" value="DNA-BINDING TRANSCRIPTIONAL ACTIVATOR DEVR_DOSR"/>
    <property type="match status" value="1"/>
</dbReference>
<evidence type="ECO:0000259" key="4">
    <source>
        <dbReference type="PROSITE" id="PS50043"/>
    </source>
</evidence>